<evidence type="ECO:0000256" key="3">
    <source>
        <dbReference type="ARBA" id="ARBA00022840"/>
    </source>
</evidence>
<dbReference type="GO" id="GO:0046872">
    <property type="term" value="F:metal ion binding"/>
    <property type="evidence" value="ECO:0007669"/>
    <property type="project" value="InterPro"/>
</dbReference>
<keyword evidence="3 4" id="KW-0067">ATP-binding</keyword>
<evidence type="ECO:0000259" key="5">
    <source>
        <dbReference type="PROSITE" id="PS50975"/>
    </source>
</evidence>
<dbReference type="Gene3D" id="3.30.1490.20">
    <property type="entry name" value="ATP-grasp fold, A domain"/>
    <property type="match status" value="1"/>
</dbReference>
<dbReference type="Gene3D" id="3.40.50.20">
    <property type="match status" value="1"/>
</dbReference>
<dbReference type="Proteomes" id="UP000317944">
    <property type="component" value="Unassembled WGS sequence"/>
</dbReference>
<dbReference type="Pfam" id="PF13535">
    <property type="entry name" value="ATP-grasp_4"/>
    <property type="match status" value="1"/>
</dbReference>
<dbReference type="SUPFAM" id="SSF56059">
    <property type="entry name" value="Glutathione synthetase ATP-binding domain-like"/>
    <property type="match status" value="1"/>
</dbReference>
<evidence type="ECO:0000313" key="6">
    <source>
        <dbReference type="EMBL" id="TQR35969.1"/>
    </source>
</evidence>
<evidence type="ECO:0000313" key="7">
    <source>
        <dbReference type="Proteomes" id="UP000317944"/>
    </source>
</evidence>
<dbReference type="Gene3D" id="3.30.470.20">
    <property type="entry name" value="ATP-grasp fold, B domain"/>
    <property type="match status" value="1"/>
</dbReference>
<organism evidence="6 7">
    <name type="scientific">Lysinibacillus sphaericus</name>
    <name type="common">Bacillus sphaericus</name>
    <dbReference type="NCBI Taxonomy" id="1421"/>
    <lineage>
        <taxon>Bacteria</taxon>
        <taxon>Bacillati</taxon>
        <taxon>Bacillota</taxon>
        <taxon>Bacilli</taxon>
        <taxon>Bacillales</taxon>
        <taxon>Bacillaceae</taxon>
        <taxon>Lysinibacillus</taxon>
    </lineage>
</organism>
<comment type="caution">
    <text evidence="6">The sequence shown here is derived from an EMBL/GenBank/DDBJ whole genome shotgun (WGS) entry which is preliminary data.</text>
</comment>
<reference evidence="6 7" key="1">
    <citation type="submission" date="2018-03" db="EMBL/GenBank/DDBJ databases">
        <title>Aerobic endospore-forming bacteria genome sequencing and assembly.</title>
        <authorList>
            <person name="Cavalcante D.A."/>
            <person name="Driks A."/>
            <person name="Putonti C."/>
            <person name="De-Souza M.T."/>
        </authorList>
    </citation>
    <scope>NUCLEOTIDE SEQUENCE [LARGE SCALE GENOMIC DNA]</scope>
    <source>
        <strain evidence="6 7">SDF0037</strain>
    </source>
</reference>
<dbReference type="InterPro" id="IPR011761">
    <property type="entry name" value="ATP-grasp"/>
</dbReference>
<accession>A0A544UQ49</accession>
<evidence type="ECO:0000256" key="1">
    <source>
        <dbReference type="ARBA" id="ARBA00022598"/>
    </source>
</evidence>
<dbReference type="PANTHER" id="PTHR43585:SF2">
    <property type="entry name" value="ATP-GRASP ENZYME FSQD"/>
    <property type="match status" value="1"/>
</dbReference>
<dbReference type="PROSITE" id="PS50975">
    <property type="entry name" value="ATP_GRASP"/>
    <property type="match status" value="1"/>
</dbReference>
<sequence>MNTSDKVPNETLFQKRHHVLIVGGGSDLIPRLRAVDTNVQTSVICRPSVLKFVYEIEKNNKVLVIEEKADTQAWVEHAGALHKIDPFDSVVSFAEIDQDKAAAISESLGLDYHSSSTIEWVHNKLQMREQLRSTGVEDIPNALVMSAEEVMEFGQKWGYPLIIKPCKGRASAGVSVVYGTEDVAIKFERSNTATAPRLEPSPLIVERYLQGREYSVEAISEGGQHVILSIVEKYKEEVSKVEIGHMIPAILDSNTYTEIENHIVKVLDALNIRFGITHTEIMLTGEGPRVIETHVRAAGDDIPYLLQDSLGLDPLQYVVEQAAGESIYERLKMDVQRAKRTQKGVAIWFVHTDLEGELLNVENTEQVSQAEGVVEFIPSFELGMTLEGLKNSYSRLASIRTVAETPIQALELAKAAADQLKLQVKVHSNVGS</sequence>
<feature type="domain" description="ATP-grasp" evidence="5">
    <location>
        <begin position="128"/>
        <end position="323"/>
    </location>
</feature>
<dbReference type="InterPro" id="IPR040570">
    <property type="entry name" value="LAL_C2"/>
</dbReference>
<evidence type="ECO:0000256" key="4">
    <source>
        <dbReference type="PROSITE-ProRule" id="PRU00409"/>
    </source>
</evidence>
<keyword evidence="1" id="KW-0436">Ligase</keyword>
<dbReference type="GO" id="GO:0005524">
    <property type="term" value="F:ATP binding"/>
    <property type="evidence" value="ECO:0007669"/>
    <property type="project" value="UniProtKB-UniRule"/>
</dbReference>
<dbReference type="RefSeq" id="WP_142508061.1">
    <property type="nucleotide sequence ID" value="NZ_SADV01000004.1"/>
</dbReference>
<dbReference type="EMBL" id="SADV01000004">
    <property type="protein sequence ID" value="TQR35969.1"/>
    <property type="molecule type" value="Genomic_DNA"/>
</dbReference>
<dbReference type="AlphaFoldDB" id="A0A544UQ49"/>
<dbReference type="Pfam" id="PF18603">
    <property type="entry name" value="LAL_C2"/>
    <property type="match status" value="1"/>
</dbReference>
<dbReference type="OrthoDB" id="9803907at2"/>
<proteinExistence type="predicted"/>
<protein>
    <submittedName>
        <fullName evidence="6">ATP-grasp domain-containing protein</fullName>
    </submittedName>
</protein>
<gene>
    <name evidence="6" type="ORF">C7Y47_06700</name>
</gene>
<dbReference type="GO" id="GO:0016874">
    <property type="term" value="F:ligase activity"/>
    <property type="evidence" value="ECO:0007669"/>
    <property type="project" value="UniProtKB-KW"/>
</dbReference>
<dbReference type="InterPro" id="IPR013815">
    <property type="entry name" value="ATP_grasp_subdomain_1"/>
</dbReference>
<name>A0A544UQ49_LYSSH</name>
<dbReference type="SMART" id="SM01209">
    <property type="entry name" value="GARS_A"/>
    <property type="match status" value="1"/>
</dbReference>
<evidence type="ECO:0000256" key="2">
    <source>
        <dbReference type="ARBA" id="ARBA00022741"/>
    </source>
</evidence>
<keyword evidence="2 4" id="KW-0547">Nucleotide-binding</keyword>
<dbReference type="InterPro" id="IPR052032">
    <property type="entry name" value="ATP-dep_AA_Ligase"/>
</dbReference>
<dbReference type="PANTHER" id="PTHR43585">
    <property type="entry name" value="FUMIPYRROLE BIOSYNTHESIS PROTEIN C"/>
    <property type="match status" value="1"/>
</dbReference>